<dbReference type="Pfam" id="PF00440">
    <property type="entry name" value="TetR_N"/>
    <property type="match status" value="1"/>
</dbReference>
<evidence type="ECO:0000256" key="4">
    <source>
        <dbReference type="PROSITE-ProRule" id="PRU00335"/>
    </source>
</evidence>
<dbReference type="Gene3D" id="1.10.357.10">
    <property type="entry name" value="Tetracycline Repressor, domain 2"/>
    <property type="match status" value="1"/>
</dbReference>
<dbReference type="FunFam" id="1.10.10.60:FF:000141">
    <property type="entry name" value="TetR family transcriptional regulator"/>
    <property type="match status" value="1"/>
</dbReference>
<evidence type="ECO:0000256" key="2">
    <source>
        <dbReference type="ARBA" id="ARBA00023125"/>
    </source>
</evidence>
<feature type="domain" description="HTH tetR-type" evidence="5">
    <location>
        <begin position="12"/>
        <end position="72"/>
    </location>
</feature>
<dbReference type="GO" id="GO:0000976">
    <property type="term" value="F:transcription cis-regulatory region binding"/>
    <property type="evidence" value="ECO:0007669"/>
    <property type="project" value="TreeGrafter"/>
</dbReference>
<organism evidence="6 7">
    <name type="scientific">Thalassovita litoralis</name>
    <dbReference type="NCBI Taxonomy" id="1010611"/>
    <lineage>
        <taxon>Bacteria</taxon>
        <taxon>Pseudomonadati</taxon>
        <taxon>Pseudomonadota</taxon>
        <taxon>Alphaproteobacteria</taxon>
        <taxon>Rhodobacterales</taxon>
        <taxon>Roseobacteraceae</taxon>
        <taxon>Thalassovita</taxon>
    </lineage>
</organism>
<accession>A0A521CFV4</accession>
<evidence type="ECO:0000313" key="6">
    <source>
        <dbReference type="EMBL" id="SMO58314.1"/>
    </source>
</evidence>
<dbReference type="OrthoDB" id="9816431at2"/>
<reference evidence="6 7" key="1">
    <citation type="submission" date="2017-05" db="EMBL/GenBank/DDBJ databases">
        <authorList>
            <person name="Varghese N."/>
            <person name="Submissions S."/>
        </authorList>
    </citation>
    <scope>NUCLEOTIDE SEQUENCE [LARGE SCALE GENOMIC DNA]</scope>
    <source>
        <strain evidence="6 7">DSM 29506</strain>
    </source>
</reference>
<evidence type="ECO:0000313" key="7">
    <source>
        <dbReference type="Proteomes" id="UP000316030"/>
    </source>
</evidence>
<protein>
    <submittedName>
        <fullName evidence="6">Transcriptional regulator, TetR family</fullName>
    </submittedName>
</protein>
<dbReference type="InterPro" id="IPR050109">
    <property type="entry name" value="HTH-type_TetR-like_transc_reg"/>
</dbReference>
<dbReference type="GO" id="GO:0003700">
    <property type="term" value="F:DNA-binding transcription factor activity"/>
    <property type="evidence" value="ECO:0007669"/>
    <property type="project" value="TreeGrafter"/>
</dbReference>
<feature type="DNA-binding region" description="H-T-H motif" evidence="4">
    <location>
        <begin position="35"/>
        <end position="54"/>
    </location>
</feature>
<dbReference type="InterPro" id="IPR001647">
    <property type="entry name" value="HTH_TetR"/>
</dbReference>
<dbReference type="Proteomes" id="UP000316030">
    <property type="component" value="Unassembled WGS sequence"/>
</dbReference>
<name>A0A521CFV4_9RHOB</name>
<dbReference type="EMBL" id="FXTO01000006">
    <property type="protein sequence ID" value="SMO58314.1"/>
    <property type="molecule type" value="Genomic_DNA"/>
</dbReference>
<keyword evidence="7" id="KW-1185">Reference proteome</keyword>
<dbReference type="AlphaFoldDB" id="A0A521CFV4"/>
<evidence type="ECO:0000256" key="3">
    <source>
        <dbReference type="ARBA" id="ARBA00023163"/>
    </source>
</evidence>
<evidence type="ECO:0000256" key="1">
    <source>
        <dbReference type="ARBA" id="ARBA00023015"/>
    </source>
</evidence>
<dbReference type="Pfam" id="PF14246">
    <property type="entry name" value="TetR_C_7"/>
    <property type="match status" value="1"/>
</dbReference>
<dbReference type="InterPro" id="IPR023772">
    <property type="entry name" value="DNA-bd_HTH_TetR-type_CS"/>
</dbReference>
<gene>
    <name evidence="6" type="ORF">SAMN06265173_106127</name>
</gene>
<proteinExistence type="predicted"/>
<sequence>MEQAQKPINRTGRKFDQVLAGARDVFMRDGFEGASVDAIARAAGVSKATLYSYFPDKRLLFMEVASSECNRQAQETLMLIDRAAPVREVLAMAARQMIGIFTSEFSQQIFRVCVAEADRFPELGRKFYESGPLTARRHLVEYLAEEAARGEVAVSDVELAADQFLELCKADIFARAVFGIETRFPPEQVERVVNGAVDVFLARYAAHKGYATGKTLPCLGT</sequence>
<dbReference type="SUPFAM" id="SSF48498">
    <property type="entry name" value="Tetracyclin repressor-like, C-terminal domain"/>
    <property type="match status" value="1"/>
</dbReference>
<dbReference type="RefSeq" id="WP_142492749.1">
    <property type="nucleotide sequence ID" value="NZ_FXTO01000006.1"/>
</dbReference>
<dbReference type="PANTHER" id="PTHR30055">
    <property type="entry name" value="HTH-TYPE TRANSCRIPTIONAL REGULATOR RUTR"/>
    <property type="match status" value="1"/>
</dbReference>
<dbReference type="SUPFAM" id="SSF46689">
    <property type="entry name" value="Homeodomain-like"/>
    <property type="match status" value="1"/>
</dbReference>
<dbReference type="PANTHER" id="PTHR30055:SF146">
    <property type="entry name" value="HTH-TYPE TRANSCRIPTIONAL DUAL REGULATOR CECR"/>
    <property type="match status" value="1"/>
</dbReference>
<dbReference type="InterPro" id="IPR009057">
    <property type="entry name" value="Homeodomain-like_sf"/>
</dbReference>
<dbReference type="PROSITE" id="PS50977">
    <property type="entry name" value="HTH_TETR_2"/>
    <property type="match status" value="1"/>
</dbReference>
<keyword evidence="2 4" id="KW-0238">DNA-binding</keyword>
<dbReference type="InterPro" id="IPR039536">
    <property type="entry name" value="TetR_C_Proteobacteria"/>
</dbReference>
<dbReference type="PRINTS" id="PR00455">
    <property type="entry name" value="HTHTETR"/>
</dbReference>
<keyword evidence="3" id="KW-0804">Transcription</keyword>
<dbReference type="PROSITE" id="PS01081">
    <property type="entry name" value="HTH_TETR_1"/>
    <property type="match status" value="1"/>
</dbReference>
<keyword evidence="1" id="KW-0805">Transcription regulation</keyword>
<dbReference type="Gene3D" id="1.10.10.60">
    <property type="entry name" value="Homeodomain-like"/>
    <property type="match status" value="1"/>
</dbReference>
<dbReference type="InterPro" id="IPR036271">
    <property type="entry name" value="Tet_transcr_reg_TetR-rel_C_sf"/>
</dbReference>
<evidence type="ECO:0000259" key="5">
    <source>
        <dbReference type="PROSITE" id="PS50977"/>
    </source>
</evidence>